<dbReference type="Pfam" id="PF00196">
    <property type="entry name" value="GerE"/>
    <property type="match status" value="1"/>
</dbReference>
<dbReference type="KEGG" id="rei:IE4771_PA00214"/>
<feature type="domain" description="HTH luxR-type" evidence="4">
    <location>
        <begin position="186"/>
        <end position="251"/>
    </location>
</feature>
<dbReference type="Proteomes" id="UP000027180">
    <property type="component" value="Plasmid pRetIE4771a"/>
</dbReference>
<dbReference type="InterPro" id="IPR036388">
    <property type="entry name" value="WH-like_DNA-bd_sf"/>
</dbReference>
<geneLocation type="plasmid" evidence="5 6">
    <name>pRetIE4771a</name>
</geneLocation>
<evidence type="ECO:0000256" key="3">
    <source>
        <dbReference type="ARBA" id="ARBA00023163"/>
    </source>
</evidence>
<sequence length="261" mass="29343">MVANPQTIITVTERSMQENEHSPTYPDAFSAMKNAATVASALDEFQSHYPIDFVTFHLARTIVDSVDAPFVRTTYPDSWVSRYLLNDYINVDPIIREGFSRQLPFDWREIDITETAQEFMVDAELHGIGSNGVSVPIVDKSRRSLLSINSQKSDDEWTLIERQFLPEWLELGFLLHRKAVFELHGENDPVPALGSREIECLHWASRGKDSKDIGKILGLSEHTTRGYLKAARYKLGCPTLSAAIAHAVHLNLITPHVGTPS</sequence>
<protein>
    <submittedName>
        <fullName evidence="5">LuxR family transcriptional regulator protein</fullName>
    </submittedName>
</protein>
<dbReference type="PROSITE" id="PS50043">
    <property type="entry name" value="HTH_LUXR_2"/>
    <property type="match status" value="1"/>
</dbReference>
<dbReference type="SMART" id="SM00421">
    <property type="entry name" value="HTH_LUXR"/>
    <property type="match status" value="1"/>
</dbReference>
<proteinExistence type="predicted"/>
<keyword evidence="1" id="KW-0805">Transcription regulation</keyword>
<organism evidence="5 6">
    <name type="scientific">Rhizobium etli bv. mimosae str. IE4771</name>
    <dbReference type="NCBI Taxonomy" id="1432050"/>
    <lineage>
        <taxon>Bacteria</taxon>
        <taxon>Pseudomonadati</taxon>
        <taxon>Pseudomonadota</taxon>
        <taxon>Alphaproteobacteria</taxon>
        <taxon>Hyphomicrobiales</taxon>
        <taxon>Rhizobiaceae</taxon>
        <taxon>Rhizobium/Agrobacterium group</taxon>
        <taxon>Rhizobium</taxon>
    </lineage>
</organism>
<name>A0A060ICC8_RHIET</name>
<accession>A0A060ICC8</accession>
<keyword evidence="3" id="KW-0804">Transcription</keyword>
<dbReference type="InterPro" id="IPR005143">
    <property type="entry name" value="TF_LuxR_autoind-bd_dom"/>
</dbReference>
<dbReference type="AlphaFoldDB" id="A0A060ICC8"/>
<dbReference type="InterPro" id="IPR000792">
    <property type="entry name" value="Tscrpt_reg_LuxR_C"/>
</dbReference>
<evidence type="ECO:0000313" key="5">
    <source>
        <dbReference type="EMBL" id="AIC29720.1"/>
    </source>
</evidence>
<evidence type="ECO:0000256" key="1">
    <source>
        <dbReference type="ARBA" id="ARBA00023015"/>
    </source>
</evidence>
<dbReference type="GO" id="GO:0006355">
    <property type="term" value="P:regulation of DNA-templated transcription"/>
    <property type="evidence" value="ECO:0007669"/>
    <property type="project" value="InterPro"/>
</dbReference>
<dbReference type="InterPro" id="IPR036693">
    <property type="entry name" value="TF_LuxR_autoind-bd_dom_sf"/>
</dbReference>
<dbReference type="HOGENOM" id="CLU_072786_2_1_5"/>
<dbReference type="SUPFAM" id="SSF46894">
    <property type="entry name" value="C-terminal effector domain of the bipartite response regulators"/>
    <property type="match status" value="1"/>
</dbReference>
<evidence type="ECO:0000259" key="4">
    <source>
        <dbReference type="PROSITE" id="PS50043"/>
    </source>
</evidence>
<reference evidence="5 6" key="1">
    <citation type="submission" date="2013-12" db="EMBL/GenBank/DDBJ databases">
        <title>Complete genome sequence of Rhizobium etli bv. mimosae IE4771.</title>
        <authorList>
            <person name="Bustos P."/>
            <person name="Santamaria R.I."/>
            <person name="Lozano L."/>
            <person name="Ormeno-Orrillo E."/>
            <person name="Rogel M.A."/>
            <person name="Romero D."/>
            <person name="Cevallos M.A."/>
            <person name="Martinez-Romero E."/>
            <person name="Gonzalez V."/>
        </authorList>
    </citation>
    <scope>NUCLEOTIDE SEQUENCE [LARGE SCALE GENOMIC DNA]</scope>
    <source>
        <strain evidence="5 6">IE4771</strain>
        <plasmid evidence="6">Plasmid pRetIE4771a</plasmid>
    </source>
</reference>
<evidence type="ECO:0000313" key="6">
    <source>
        <dbReference type="Proteomes" id="UP000027180"/>
    </source>
</evidence>
<dbReference type="InterPro" id="IPR016032">
    <property type="entry name" value="Sig_transdc_resp-reg_C-effctor"/>
</dbReference>
<dbReference type="EMBL" id="CP006987">
    <property type="protein sequence ID" value="AIC29720.1"/>
    <property type="molecule type" value="Genomic_DNA"/>
</dbReference>
<keyword evidence="2" id="KW-0238">DNA-binding</keyword>
<gene>
    <name evidence="5" type="ORF">IE4771_PA00214</name>
</gene>
<evidence type="ECO:0000256" key="2">
    <source>
        <dbReference type="ARBA" id="ARBA00023125"/>
    </source>
</evidence>
<dbReference type="Pfam" id="PF03472">
    <property type="entry name" value="Autoind_bind"/>
    <property type="match status" value="1"/>
</dbReference>
<dbReference type="PRINTS" id="PR00038">
    <property type="entry name" value="HTHLUXR"/>
</dbReference>
<dbReference type="Gene3D" id="3.30.450.80">
    <property type="entry name" value="Transcription factor LuxR-like, autoinducer-binding domain"/>
    <property type="match status" value="1"/>
</dbReference>
<dbReference type="SUPFAM" id="SSF75516">
    <property type="entry name" value="Pheromone-binding domain of LuxR-like quorum-sensing transcription factors"/>
    <property type="match status" value="1"/>
</dbReference>
<dbReference type="Gene3D" id="1.10.10.10">
    <property type="entry name" value="Winged helix-like DNA-binding domain superfamily/Winged helix DNA-binding domain"/>
    <property type="match status" value="1"/>
</dbReference>
<dbReference type="GO" id="GO:0003677">
    <property type="term" value="F:DNA binding"/>
    <property type="evidence" value="ECO:0007669"/>
    <property type="project" value="UniProtKB-KW"/>
</dbReference>
<dbReference type="CDD" id="cd06170">
    <property type="entry name" value="LuxR_C_like"/>
    <property type="match status" value="1"/>
</dbReference>
<keyword evidence="5" id="KW-0614">Plasmid</keyword>